<dbReference type="SUPFAM" id="SSF49265">
    <property type="entry name" value="Fibronectin type III"/>
    <property type="match status" value="1"/>
</dbReference>
<evidence type="ECO:0000256" key="2">
    <source>
        <dbReference type="SAM" id="SignalP"/>
    </source>
</evidence>
<dbReference type="GO" id="GO:0005886">
    <property type="term" value="C:plasma membrane"/>
    <property type="evidence" value="ECO:0007669"/>
    <property type="project" value="TreeGrafter"/>
</dbReference>
<dbReference type="InterPro" id="IPR003961">
    <property type="entry name" value="FN3_dom"/>
</dbReference>
<evidence type="ECO:0000313" key="4">
    <source>
        <dbReference type="EMBL" id="CAL1610205.1"/>
    </source>
</evidence>
<evidence type="ECO:0000256" key="1">
    <source>
        <dbReference type="SAM" id="Phobius"/>
    </source>
</evidence>
<sequence>MWSLMVLLCYVYVTSGKEKVLFTSRNFINVLEWTAAKQRSPGEKILYSVLYSDTDGEEFKKKAECQNITELFCDLTEETPPVYDVDYRAKVQVQGSDYIQTKRFKPVAKTVLGAPLVSLVVKKRTLHVDVKTPLGRNNASVSDIIKKIKIGASEIPTFYSLIITEPQRAVQEMETTTGHFEVDLKDSQAEHCGYVVYKPGVEWGRPVSEKADFCVTPPAGEAWWPWVTLSAVLLLLLVTAAVVCAKSYVTKMKKTWPQSLRGFSPQHVKDPNQLLMHPEEGHISKPEILTQQEREKMVYANTRTIAAAPSALESGYGHTHSFSSWPDEFNRHSPTLRYQNDSFGSSVVYGGVTVQDEGNGDLHQLQGDTKESQEWILPGFPQSGAIVSPQTLLPDVDSHDDVEGQTLLLPTQRDSNGLLTLSMLLQPMNGITETIVSPQTKQLLPYLKLSSDLGANFGSLQSLESSVSDENSLLTPDYDHSHYLSNQQNFASPDSSCEDSGIYDTPYKQNMMPQLCSLKYS</sequence>
<proteinExistence type="predicted"/>
<dbReference type="AlphaFoldDB" id="A0AAV2MAC6"/>
<dbReference type="InterPro" id="IPR036116">
    <property type="entry name" value="FN3_sf"/>
</dbReference>
<protein>
    <recommendedName>
        <fullName evidence="3">Fibronectin type-III domain-containing protein</fullName>
    </recommendedName>
</protein>
<keyword evidence="2" id="KW-0732">Signal</keyword>
<evidence type="ECO:0000313" key="5">
    <source>
        <dbReference type="Proteomes" id="UP001497482"/>
    </source>
</evidence>
<keyword evidence="1" id="KW-1133">Transmembrane helix</keyword>
<keyword evidence="1" id="KW-0812">Transmembrane</keyword>
<evidence type="ECO:0000259" key="3">
    <source>
        <dbReference type="Pfam" id="PF01108"/>
    </source>
</evidence>
<organism evidence="4 5">
    <name type="scientific">Knipowitschia caucasica</name>
    <name type="common">Caucasian dwarf goby</name>
    <name type="synonym">Pomatoschistus caucasicus</name>
    <dbReference type="NCBI Taxonomy" id="637954"/>
    <lineage>
        <taxon>Eukaryota</taxon>
        <taxon>Metazoa</taxon>
        <taxon>Chordata</taxon>
        <taxon>Craniata</taxon>
        <taxon>Vertebrata</taxon>
        <taxon>Euteleostomi</taxon>
        <taxon>Actinopterygii</taxon>
        <taxon>Neopterygii</taxon>
        <taxon>Teleostei</taxon>
        <taxon>Neoteleostei</taxon>
        <taxon>Acanthomorphata</taxon>
        <taxon>Gobiaria</taxon>
        <taxon>Gobiiformes</taxon>
        <taxon>Gobioidei</taxon>
        <taxon>Gobiidae</taxon>
        <taxon>Gobiinae</taxon>
        <taxon>Knipowitschia</taxon>
    </lineage>
</organism>
<dbReference type="EMBL" id="OZ035829">
    <property type="protein sequence ID" value="CAL1610205.1"/>
    <property type="molecule type" value="Genomic_DNA"/>
</dbReference>
<feature type="chain" id="PRO_5043729873" description="Fibronectin type-III domain-containing protein" evidence="2">
    <location>
        <begin position="17"/>
        <end position="521"/>
    </location>
</feature>
<name>A0AAV2MAC6_KNICA</name>
<gene>
    <name evidence="4" type="ORF">KC01_LOCUS36859</name>
</gene>
<feature type="domain" description="Fibronectin type-III" evidence="3">
    <location>
        <begin position="17"/>
        <end position="92"/>
    </location>
</feature>
<dbReference type="PANTHER" id="PTHR20859:SF53">
    <property type="entry name" value="INTERLEUKIN-22 RECEPTOR SUBUNIT ALPHA-1"/>
    <property type="match status" value="1"/>
</dbReference>
<dbReference type="GO" id="GO:0004896">
    <property type="term" value="F:cytokine receptor activity"/>
    <property type="evidence" value="ECO:0007669"/>
    <property type="project" value="TreeGrafter"/>
</dbReference>
<dbReference type="Gene3D" id="2.60.40.10">
    <property type="entry name" value="Immunoglobulins"/>
    <property type="match status" value="1"/>
</dbReference>
<dbReference type="InterPro" id="IPR050650">
    <property type="entry name" value="Type-II_Cytokine-TF_Rcpt"/>
</dbReference>
<reference evidence="4 5" key="1">
    <citation type="submission" date="2024-04" db="EMBL/GenBank/DDBJ databases">
        <authorList>
            <person name="Waldvogel A.-M."/>
            <person name="Schoenle A."/>
        </authorList>
    </citation>
    <scope>NUCLEOTIDE SEQUENCE [LARGE SCALE GENOMIC DNA]</scope>
</reference>
<dbReference type="PANTHER" id="PTHR20859">
    <property type="entry name" value="INTERFERON/INTERLEUKIN RECEPTOR"/>
    <property type="match status" value="1"/>
</dbReference>
<keyword evidence="5" id="KW-1185">Reference proteome</keyword>
<accession>A0AAV2MAC6</accession>
<dbReference type="Proteomes" id="UP001497482">
    <property type="component" value="Chromosome 7"/>
</dbReference>
<feature type="transmembrane region" description="Helical" evidence="1">
    <location>
        <begin position="223"/>
        <end position="245"/>
    </location>
</feature>
<feature type="signal peptide" evidence="2">
    <location>
        <begin position="1"/>
        <end position="16"/>
    </location>
</feature>
<keyword evidence="1" id="KW-0472">Membrane</keyword>
<dbReference type="Pfam" id="PF01108">
    <property type="entry name" value="Tissue_fac"/>
    <property type="match status" value="1"/>
</dbReference>
<dbReference type="InterPro" id="IPR013783">
    <property type="entry name" value="Ig-like_fold"/>
</dbReference>